<feature type="region of interest" description="Disordered" evidence="14">
    <location>
        <begin position="599"/>
        <end position="686"/>
    </location>
</feature>
<evidence type="ECO:0000256" key="6">
    <source>
        <dbReference type="ARBA" id="ARBA00022737"/>
    </source>
</evidence>
<dbReference type="PROSITE" id="PS00194">
    <property type="entry name" value="THIOREDOXIN_1"/>
    <property type="match status" value="2"/>
</dbReference>
<dbReference type="NCBIfam" id="TIGR01126">
    <property type="entry name" value="pdi_dom"/>
    <property type="match status" value="2"/>
</dbReference>
<feature type="domain" description="Thioredoxin" evidence="15">
    <location>
        <begin position="13"/>
        <end position="133"/>
    </location>
</feature>
<gene>
    <name evidence="16" type="ORF">TSAR_007179</name>
</gene>
<keyword evidence="6" id="KW-0677">Repeat</keyword>
<sequence length="1051" mass="118850">MKFTLSLFAVLACLLGAAFAKIETEDEVLVITKDNFDEALEKHPYILLEFYAPWCGHCKALAPEYAAAAKKLVEQNSEVKLGKVDATIESDLAEKHKIRGYPTLKFYRKGSQIEYTGGRKADDIINWVLKKTGPIAKDLPTVDEAKAFVEANNVAVVGFFKDAESENAKVFLEVANSIDDTVFGISSNADVFAEYGVEDGKVVLFKKFDDNKAEFADEHNVANLKKFIQVESLPLIVEFNQETARTIFNGDIKSHLLVFLSQEAGHFDKYADDLKTPAKEFRGKVLFVTINADDADHERILEFFGMKKDNTPAMRLIQLEEDMAKYKPENSEISADNVKEFVSAFLDGKLKRHLLTQDLPEDWDKNPVKVLVGTNFAEVAYDKSKNVLVEFYAPWCGHCKQLAPIYDQLGEKYKDNEKVVIAKMDATVNELEDIKIASFPTITLYKAETNEAVEYNGERTLEGLSKFIDSDGAYGEGADETEEEDEDDDAPRKDELNANGNAMDNGFNLQALYNFIDGMLCAAEETKKTLQKECEEARFALKPWPIESTVFRQLDKNTCTCDEGISSEVRAEEIAAEIGKTLLHSQQLREKLAANLYKERQNARKPNVREIYSSKSTQPLKNSTLKSALHGEKENNLRNDRPRRSLSQQRPGETQRRSAKFRSASTVRPREVVDNGTSMRKPRPPAKILVEPSRDNILVRTTTCKSKPQTNFIRANKLSLKSKSVENGKQASKSQLDLRKVGLSAKPVKTLDKSTSMKNNFQDEVETMSELDRLIQRFSHETAVNSLQLRNNCPIHAEDAQSVIEEKVITSVDAVEGLDRFGVPSPLIKILKTYHAYIKAELFEENSSSNKKQQEAANNFLANFDRVNTSSRHSDANGHRDLLTGYSALYSDSFKSDLDHHELKVLKSKFMILDTAYNEHNIKSTAGEIKFTRSNSDEFSNEISLDMKNWTSNGVWNYLCISDFKDIFGSHCTRYSDRTQLTLFYDFIQKIQLKVYETELMELLMQTVIPQLKELFDPTSKEFAETYKTISTVVQILNLRVPVLAKTEDTA</sequence>
<dbReference type="InterPro" id="IPR017937">
    <property type="entry name" value="Thioredoxin_CS"/>
</dbReference>
<evidence type="ECO:0000259" key="15">
    <source>
        <dbReference type="PROSITE" id="PS51352"/>
    </source>
</evidence>
<dbReference type="Pfam" id="PF00085">
    <property type="entry name" value="Thioredoxin"/>
    <property type="match status" value="2"/>
</dbReference>
<keyword evidence="17" id="KW-1185">Reference proteome</keyword>
<dbReference type="FunFam" id="3.40.30.10:FF:000030">
    <property type="entry name" value="Protein disulfide-isomerase"/>
    <property type="match status" value="1"/>
</dbReference>
<dbReference type="EMBL" id="NNAY01000146">
    <property type="protein sequence ID" value="OXU30574.1"/>
    <property type="molecule type" value="Genomic_DNA"/>
</dbReference>
<dbReference type="SUPFAM" id="SSF52833">
    <property type="entry name" value="Thioredoxin-like"/>
    <property type="match status" value="4"/>
</dbReference>
<evidence type="ECO:0000256" key="13">
    <source>
        <dbReference type="RuleBase" id="RU361130"/>
    </source>
</evidence>
<keyword evidence="8 11" id="KW-1015">Disulfide bond</keyword>
<dbReference type="EC" id="5.3.4.1" evidence="4 13"/>
<reference evidence="16 17" key="1">
    <citation type="journal article" date="2017" name="Curr. Biol.">
        <title>The Evolution of Venom by Co-option of Single-Copy Genes.</title>
        <authorList>
            <person name="Martinson E.O."/>
            <person name="Mrinalini"/>
            <person name="Kelkar Y.D."/>
            <person name="Chang C.H."/>
            <person name="Werren J.H."/>
        </authorList>
    </citation>
    <scope>NUCLEOTIDE SEQUENCE [LARGE SCALE GENOMIC DNA]</scope>
    <source>
        <strain evidence="16 17">Alberta</strain>
        <tissue evidence="16">Whole body</tissue>
    </source>
</reference>
<proteinExistence type="inferred from homology"/>
<comment type="catalytic activity">
    <reaction evidence="1 13">
        <text>Catalyzes the rearrangement of -S-S- bonds in proteins.</text>
        <dbReference type="EC" id="5.3.4.1"/>
    </reaction>
</comment>
<dbReference type="PANTHER" id="PTHR18929">
    <property type="entry name" value="PROTEIN DISULFIDE ISOMERASE"/>
    <property type="match status" value="1"/>
</dbReference>
<feature type="domain" description="Thioredoxin" evidence="15">
    <location>
        <begin position="332"/>
        <end position="473"/>
    </location>
</feature>
<evidence type="ECO:0000256" key="5">
    <source>
        <dbReference type="ARBA" id="ARBA00022729"/>
    </source>
</evidence>
<dbReference type="CDD" id="cd02982">
    <property type="entry name" value="PDI_b'_family"/>
    <property type="match status" value="1"/>
</dbReference>
<dbReference type="InterPro" id="IPR036249">
    <property type="entry name" value="Thioredoxin-like_sf"/>
</dbReference>
<dbReference type="NCBIfam" id="TIGR01130">
    <property type="entry name" value="ER_PDI_fam"/>
    <property type="match status" value="1"/>
</dbReference>
<evidence type="ECO:0000256" key="3">
    <source>
        <dbReference type="ARBA" id="ARBA00006347"/>
    </source>
</evidence>
<comment type="subcellular location">
    <subcellularLocation>
        <location evidence="2">Endoplasmic reticulum lumen</location>
    </subcellularLocation>
</comment>
<dbReference type="InterPro" id="IPR005788">
    <property type="entry name" value="PDI_thioredoxin-like_dom"/>
</dbReference>
<evidence type="ECO:0000256" key="10">
    <source>
        <dbReference type="ARBA" id="ARBA00023284"/>
    </source>
</evidence>
<evidence type="ECO:0000256" key="4">
    <source>
        <dbReference type="ARBA" id="ARBA00012723"/>
    </source>
</evidence>
<dbReference type="FunFam" id="3.40.30.10:FF:000027">
    <property type="entry name" value="protein disulfide-isomerase A2"/>
    <property type="match status" value="1"/>
</dbReference>
<evidence type="ECO:0000313" key="16">
    <source>
        <dbReference type="EMBL" id="OXU30574.1"/>
    </source>
</evidence>
<dbReference type="Pfam" id="PF13848">
    <property type="entry name" value="Thioredoxin_6"/>
    <property type="match status" value="1"/>
</dbReference>
<dbReference type="InterPro" id="IPR005792">
    <property type="entry name" value="Prot_disulphide_isomerase"/>
</dbReference>
<dbReference type="FunFam" id="3.40.30.10:FF:000023">
    <property type="entry name" value="Protein disulfide-isomerase"/>
    <property type="match status" value="1"/>
</dbReference>
<keyword evidence="5 13" id="KW-0732">Signal</keyword>
<dbReference type="GO" id="GO:0034976">
    <property type="term" value="P:response to endoplasmic reticulum stress"/>
    <property type="evidence" value="ECO:0007669"/>
    <property type="project" value="TreeGrafter"/>
</dbReference>
<dbReference type="PRINTS" id="PR00421">
    <property type="entry name" value="THIOREDOXIN"/>
</dbReference>
<dbReference type="GO" id="GO:0005788">
    <property type="term" value="C:endoplasmic reticulum lumen"/>
    <property type="evidence" value="ECO:0007669"/>
    <property type="project" value="UniProtKB-SubCell"/>
</dbReference>
<keyword evidence="10 11" id="KW-0676">Redox-active center</keyword>
<feature type="chain" id="PRO_5011822070" description="Protein disulfide-isomerase" evidence="13">
    <location>
        <begin position="21"/>
        <end position="1051"/>
    </location>
</feature>
<comment type="caution">
    <text evidence="16">The sequence shown here is derived from an EMBL/GenBank/DDBJ whole genome shotgun (WGS) entry which is preliminary data.</text>
</comment>
<comment type="similarity">
    <text evidence="3 12">Belongs to the protein disulfide isomerase family.</text>
</comment>
<name>A0A232FII7_9HYME</name>
<keyword evidence="7" id="KW-0256">Endoplasmic reticulum</keyword>
<dbReference type="GO" id="GO:0003756">
    <property type="term" value="F:protein disulfide isomerase activity"/>
    <property type="evidence" value="ECO:0007669"/>
    <property type="project" value="UniProtKB-EC"/>
</dbReference>
<dbReference type="Proteomes" id="UP000215335">
    <property type="component" value="Unassembled WGS sequence"/>
</dbReference>
<organism evidence="16 17">
    <name type="scientific">Trichomalopsis sarcophagae</name>
    <dbReference type="NCBI Taxonomy" id="543379"/>
    <lineage>
        <taxon>Eukaryota</taxon>
        <taxon>Metazoa</taxon>
        <taxon>Ecdysozoa</taxon>
        <taxon>Arthropoda</taxon>
        <taxon>Hexapoda</taxon>
        <taxon>Insecta</taxon>
        <taxon>Pterygota</taxon>
        <taxon>Neoptera</taxon>
        <taxon>Endopterygota</taxon>
        <taxon>Hymenoptera</taxon>
        <taxon>Apocrita</taxon>
        <taxon>Proctotrupomorpha</taxon>
        <taxon>Chalcidoidea</taxon>
        <taxon>Pteromalidae</taxon>
        <taxon>Pteromalinae</taxon>
        <taxon>Trichomalopsis</taxon>
    </lineage>
</organism>
<dbReference type="CDD" id="cd02995">
    <property type="entry name" value="PDI_a_PDI_a'_C"/>
    <property type="match status" value="1"/>
</dbReference>
<dbReference type="CDD" id="cd02981">
    <property type="entry name" value="PDI_b_family"/>
    <property type="match status" value="1"/>
</dbReference>
<keyword evidence="9 13" id="KW-0413">Isomerase</keyword>
<evidence type="ECO:0000256" key="9">
    <source>
        <dbReference type="ARBA" id="ARBA00023235"/>
    </source>
</evidence>
<protein>
    <recommendedName>
        <fullName evidence="4 13">Protein disulfide-isomerase</fullName>
        <ecNumber evidence="4 13">5.3.4.1</ecNumber>
    </recommendedName>
</protein>
<dbReference type="CDD" id="cd02961">
    <property type="entry name" value="PDI_a_family"/>
    <property type="match status" value="1"/>
</dbReference>
<dbReference type="AlphaFoldDB" id="A0A232FII7"/>
<evidence type="ECO:0000313" key="17">
    <source>
        <dbReference type="Proteomes" id="UP000215335"/>
    </source>
</evidence>
<dbReference type="InterPro" id="IPR013766">
    <property type="entry name" value="Thioredoxin_domain"/>
</dbReference>
<feature type="region of interest" description="Disordered" evidence="14">
    <location>
        <begin position="470"/>
        <end position="501"/>
    </location>
</feature>
<dbReference type="OrthoDB" id="72053at2759"/>
<dbReference type="PROSITE" id="PS51352">
    <property type="entry name" value="THIOREDOXIN_2"/>
    <property type="match status" value="2"/>
</dbReference>
<feature type="compositionally biased region" description="Acidic residues" evidence="14">
    <location>
        <begin position="477"/>
        <end position="489"/>
    </location>
</feature>
<dbReference type="Gene3D" id="3.40.30.10">
    <property type="entry name" value="Glutaredoxin"/>
    <property type="match status" value="4"/>
</dbReference>
<accession>A0A232FII7</accession>
<evidence type="ECO:0000256" key="12">
    <source>
        <dbReference type="RuleBase" id="RU004208"/>
    </source>
</evidence>
<evidence type="ECO:0000256" key="14">
    <source>
        <dbReference type="SAM" id="MobiDB-lite"/>
    </source>
</evidence>
<evidence type="ECO:0000256" key="7">
    <source>
        <dbReference type="ARBA" id="ARBA00022824"/>
    </source>
</evidence>
<feature type="disulfide bond" description="Redox-active" evidence="11">
    <location>
        <begin position="55"/>
        <end position="58"/>
    </location>
</feature>
<dbReference type="FunFam" id="3.40.30.10:FF:000042">
    <property type="entry name" value="protein disulfide-isomerase A2"/>
    <property type="match status" value="1"/>
</dbReference>
<dbReference type="STRING" id="543379.A0A232FII7"/>
<dbReference type="GO" id="GO:0006457">
    <property type="term" value="P:protein folding"/>
    <property type="evidence" value="ECO:0007669"/>
    <property type="project" value="TreeGrafter"/>
</dbReference>
<evidence type="ECO:0000256" key="1">
    <source>
        <dbReference type="ARBA" id="ARBA00001182"/>
    </source>
</evidence>
<evidence type="ECO:0000256" key="2">
    <source>
        <dbReference type="ARBA" id="ARBA00004319"/>
    </source>
</evidence>
<feature type="disulfide bond" description="Redox-active" evidence="11">
    <location>
        <begin position="396"/>
        <end position="399"/>
    </location>
</feature>
<dbReference type="PANTHER" id="PTHR18929:SF240">
    <property type="entry name" value="PROTEIN DISULFIDE-ISOMERASE"/>
    <property type="match status" value="1"/>
</dbReference>
<feature type="compositionally biased region" description="Polar residues" evidence="14">
    <location>
        <begin position="613"/>
        <end position="626"/>
    </location>
</feature>
<evidence type="ECO:0000256" key="8">
    <source>
        <dbReference type="ARBA" id="ARBA00023157"/>
    </source>
</evidence>
<feature type="compositionally biased region" description="Basic and acidic residues" evidence="14">
    <location>
        <begin position="629"/>
        <end position="643"/>
    </location>
</feature>
<evidence type="ECO:0000256" key="11">
    <source>
        <dbReference type="PIRSR" id="PIRSR605792-51"/>
    </source>
</evidence>
<feature type="signal peptide" evidence="13">
    <location>
        <begin position="1"/>
        <end position="20"/>
    </location>
</feature>